<comment type="caution">
    <text evidence="2">The sequence shown here is derived from an EMBL/GenBank/DDBJ whole genome shotgun (WGS) entry which is preliminary data.</text>
</comment>
<keyword evidence="3" id="KW-1185">Reference proteome</keyword>
<accession>A0A4R8UZZ8</accession>
<keyword evidence="1" id="KW-0472">Membrane</keyword>
<keyword evidence="1" id="KW-1133">Transmembrane helix</keyword>
<feature type="transmembrane region" description="Helical" evidence="1">
    <location>
        <begin position="20"/>
        <end position="42"/>
    </location>
</feature>
<evidence type="ECO:0000313" key="3">
    <source>
        <dbReference type="Proteomes" id="UP000298173"/>
    </source>
</evidence>
<dbReference type="Proteomes" id="UP000298173">
    <property type="component" value="Unassembled WGS sequence"/>
</dbReference>
<dbReference type="RefSeq" id="WP_206751366.1">
    <property type="nucleotide sequence ID" value="NZ_SOEY01000013.1"/>
</dbReference>
<protein>
    <recommendedName>
        <fullName evidence="4">EamA family transporter</fullName>
    </recommendedName>
</protein>
<proteinExistence type="predicted"/>
<reference evidence="2 3" key="1">
    <citation type="submission" date="2019-03" db="EMBL/GenBank/DDBJ databases">
        <title>Genomics of glacier-inhabiting Cryobacterium strains.</title>
        <authorList>
            <person name="Liu Q."/>
            <person name="Xin Y.-H."/>
        </authorList>
    </citation>
    <scope>NUCLEOTIDE SEQUENCE [LARGE SCALE GENOMIC DNA]</scope>
    <source>
        <strain evidence="2 3">HLT2-23</strain>
    </source>
</reference>
<feature type="transmembrane region" description="Helical" evidence="1">
    <location>
        <begin position="63"/>
        <end position="87"/>
    </location>
</feature>
<evidence type="ECO:0000313" key="2">
    <source>
        <dbReference type="EMBL" id="TFB74310.1"/>
    </source>
</evidence>
<keyword evidence="1" id="KW-0812">Transmembrane</keyword>
<evidence type="ECO:0008006" key="4">
    <source>
        <dbReference type="Google" id="ProtNLM"/>
    </source>
</evidence>
<name>A0A4R8UZZ8_9MICO</name>
<dbReference type="AlphaFoldDB" id="A0A4R8UZZ8"/>
<organism evidence="2 3">
    <name type="scientific">Cryobacterium glaciale</name>
    <dbReference type="NCBI Taxonomy" id="1259145"/>
    <lineage>
        <taxon>Bacteria</taxon>
        <taxon>Bacillati</taxon>
        <taxon>Actinomycetota</taxon>
        <taxon>Actinomycetes</taxon>
        <taxon>Micrococcales</taxon>
        <taxon>Microbacteriaceae</taxon>
        <taxon>Cryobacterium</taxon>
    </lineage>
</organism>
<gene>
    <name evidence="2" type="ORF">E3O06_07155</name>
</gene>
<sequence>MTFAWGSCFLAITKALQDSTILWLAALRALIAGAVLLLVAGYKRAPNPRTRKTWTLIARIVHADAVIVAAGQLLIGGAVLALVAVVVEGPPVID</sequence>
<dbReference type="EMBL" id="SOEY01000013">
    <property type="protein sequence ID" value="TFB74310.1"/>
    <property type="molecule type" value="Genomic_DNA"/>
</dbReference>
<evidence type="ECO:0000256" key="1">
    <source>
        <dbReference type="SAM" id="Phobius"/>
    </source>
</evidence>